<keyword evidence="4 7" id="KW-0418">Kinase</keyword>
<keyword evidence="5" id="KW-0812">Transmembrane</keyword>
<dbReference type="Gene3D" id="6.10.340.10">
    <property type="match status" value="1"/>
</dbReference>
<evidence type="ECO:0000313" key="7">
    <source>
        <dbReference type="EMBL" id="QUH29864.1"/>
    </source>
</evidence>
<dbReference type="PROSITE" id="PS50885">
    <property type="entry name" value="HAMP"/>
    <property type="match status" value="1"/>
</dbReference>
<comment type="subcellular location">
    <subcellularLocation>
        <location evidence="1">Membrane</location>
    </subcellularLocation>
</comment>
<dbReference type="SMART" id="SM00304">
    <property type="entry name" value="HAMP"/>
    <property type="match status" value="1"/>
</dbReference>
<dbReference type="EMBL" id="CP058561">
    <property type="protein sequence ID" value="QUH29864.1"/>
    <property type="molecule type" value="Genomic_DNA"/>
</dbReference>
<dbReference type="SUPFAM" id="SSF158472">
    <property type="entry name" value="HAMP domain-like"/>
    <property type="match status" value="1"/>
</dbReference>
<dbReference type="GO" id="GO:0000155">
    <property type="term" value="F:phosphorelay sensor kinase activity"/>
    <property type="evidence" value="ECO:0007669"/>
    <property type="project" value="InterPro"/>
</dbReference>
<evidence type="ECO:0000313" key="8">
    <source>
        <dbReference type="Proteomes" id="UP000677305"/>
    </source>
</evidence>
<keyword evidence="5" id="KW-1133">Transmembrane helix</keyword>
<sequence length="600" mass="68963">MKNIHVLRTIKYKLIILSIMLVVIPTCIIELILVRSSVNLIKEETKKSVSNQLKEASKKIDLTLELVEYSSIDLLLDDKLLDILSEDLTVGQSYKDYEKMVYINRVLSRNVIMETSLESIYLYDYNDECLFASNRKGFLYVEDLDIEWEKWSAPNEEAMPWVLREDPFGARDKYYLSSKKTIKDGNNNIIDVYLNVNERAIHNMLENINIRDGGYKFLLDDKLNFISHEDLTLIKKSIETIGFSKNDFSKSQNGFVKKIDNTEYLVVSTTSKYLNWKYVALIPIEGIYPGASKIIGLAIIISLIVFIVDIIGILIISKSIYSPIGKLKKAMELAGSGQFTTNLNNNRKDEFGILYRSYNTMVRKIQNLINEVYIQSLLKKEAEMKALQNQINPHFLYNTLDVLHWMVKTNNGEDACDIIFSLANFYRLVLSKGKNIVKISEALALINHYLVIQKNNFRKNFTYSIDVKEEILSYNIPKLVLQPIVENAIIHGFNNKKDHKVLNIKGNIEGEYIILKVWDNGVGISEDRLNKINREFKIGDFNTDGNFALQNINQQIIHMYGRDCGLYIESQEQEGTCVSIKITKQITDLLTGGTIKNENL</sequence>
<dbReference type="Gene3D" id="3.30.565.10">
    <property type="entry name" value="Histidine kinase-like ATPase, C-terminal domain"/>
    <property type="match status" value="1"/>
</dbReference>
<dbReference type="KEGG" id="vgu:HYG85_13470"/>
<dbReference type="InterPro" id="IPR036890">
    <property type="entry name" value="HATPase_C_sf"/>
</dbReference>
<keyword evidence="5" id="KW-0472">Membrane</keyword>
<dbReference type="Proteomes" id="UP000677305">
    <property type="component" value="Chromosome"/>
</dbReference>
<dbReference type="InterPro" id="IPR010559">
    <property type="entry name" value="Sig_transdc_His_kin_internal"/>
</dbReference>
<proteinExistence type="predicted"/>
<dbReference type="SUPFAM" id="SSF55874">
    <property type="entry name" value="ATPase domain of HSP90 chaperone/DNA topoisomerase II/histidine kinase"/>
    <property type="match status" value="1"/>
</dbReference>
<dbReference type="InterPro" id="IPR050640">
    <property type="entry name" value="Bact_2-comp_sensor_kinase"/>
</dbReference>
<keyword evidence="3" id="KW-0808">Transferase</keyword>
<dbReference type="AlphaFoldDB" id="A0A8J8MBE1"/>
<dbReference type="CDD" id="cd06225">
    <property type="entry name" value="HAMP"/>
    <property type="match status" value="1"/>
</dbReference>
<evidence type="ECO:0000256" key="4">
    <source>
        <dbReference type="ARBA" id="ARBA00022777"/>
    </source>
</evidence>
<feature type="transmembrane region" description="Helical" evidence="5">
    <location>
        <begin position="12"/>
        <end position="34"/>
    </location>
</feature>
<dbReference type="PANTHER" id="PTHR34220">
    <property type="entry name" value="SENSOR HISTIDINE KINASE YPDA"/>
    <property type="match status" value="1"/>
</dbReference>
<evidence type="ECO:0000256" key="3">
    <source>
        <dbReference type="ARBA" id="ARBA00022679"/>
    </source>
</evidence>
<reference evidence="7 8" key="1">
    <citation type="submission" date="2020-07" db="EMBL/GenBank/DDBJ databases">
        <title>Vallitalea guaymasensis genome.</title>
        <authorList>
            <person name="Postec A."/>
        </authorList>
    </citation>
    <scope>NUCLEOTIDE SEQUENCE [LARGE SCALE GENOMIC DNA]</scope>
    <source>
        <strain evidence="7 8">Ra1766G1</strain>
    </source>
</reference>
<feature type="transmembrane region" description="Helical" evidence="5">
    <location>
        <begin position="294"/>
        <end position="316"/>
    </location>
</feature>
<evidence type="ECO:0000256" key="2">
    <source>
        <dbReference type="ARBA" id="ARBA00022553"/>
    </source>
</evidence>
<protein>
    <submittedName>
        <fullName evidence="7">Sensor histidine kinase</fullName>
    </submittedName>
</protein>
<dbReference type="PANTHER" id="PTHR34220:SF7">
    <property type="entry name" value="SENSOR HISTIDINE KINASE YPDA"/>
    <property type="match status" value="1"/>
</dbReference>
<dbReference type="Gene3D" id="3.30.450.20">
    <property type="entry name" value="PAS domain"/>
    <property type="match status" value="1"/>
</dbReference>
<name>A0A8J8MBE1_9FIRM</name>
<dbReference type="RefSeq" id="WP_212690117.1">
    <property type="nucleotide sequence ID" value="NZ_CP058561.1"/>
</dbReference>
<keyword evidence="2" id="KW-0597">Phosphoprotein</keyword>
<keyword evidence="8" id="KW-1185">Reference proteome</keyword>
<evidence type="ECO:0000256" key="5">
    <source>
        <dbReference type="SAM" id="Phobius"/>
    </source>
</evidence>
<dbReference type="InterPro" id="IPR003594">
    <property type="entry name" value="HATPase_dom"/>
</dbReference>
<gene>
    <name evidence="7" type="ORF">HYG85_13470</name>
</gene>
<evidence type="ECO:0000259" key="6">
    <source>
        <dbReference type="PROSITE" id="PS50885"/>
    </source>
</evidence>
<dbReference type="InterPro" id="IPR003660">
    <property type="entry name" value="HAMP_dom"/>
</dbReference>
<accession>A0A8J8MBE1</accession>
<dbReference type="Pfam" id="PF06580">
    <property type="entry name" value="His_kinase"/>
    <property type="match status" value="1"/>
</dbReference>
<dbReference type="Pfam" id="PF02518">
    <property type="entry name" value="HATPase_c"/>
    <property type="match status" value="1"/>
</dbReference>
<feature type="domain" description="HAMP" evidence="6">
    <location>
        <begin position="318"/>
        <end position="370"/>
    </location>
</feature>
<dbReference type="GO" id="GO:0016020">
    <property type="term" value="C:membrane"/>
    <property type="evidence" value="ECO:0007669"/>
    <property type="project" value="UniProtKB-SubCell"/>
</dbReference>
<dbReference type="Pfam" id="PF00672">
    <property type="entry name" value="HAMP"/>
    <property type="match status" value="1"/>
</dbReference>
<organism evidence="7 8">
    <name type="scientific">Vallitalea guaymasensis</name>
    <dbReference type="NCBI Taxonomy" id="1185412"/>
    <lineage>
        <taxon>Bacteria</taxon>
        <taxon>Bacillati</taxon>
        <taxon>Bacillota</taxon>
        <taxon>Clostridia</taxon>
        <taxon>Lachnospirales</taxon>
        <taxon>Vallitaleaceae</taxon>
        <taxon>Vallitalea</taxon>
    </lineage>
</organism>
<evidence type="ECO:0000256" key="1">
    <source>
        <dbReference type="ARBA" id="ARBA00004370"/>
    </source>
</evidence>